<evidence type="ECO:0000256" key="1">
    <source>
        <dbReference type="SAM" id="Phobius"/>
    </source>
</evidence>
<keyword evidence="3" id="KW-1185">Reference proteome</keyword>
<dbReference type="EMBL" id="FWFR01000008">
    <property type="protein sequence ID" value="SLN77637.1"/>
    <property type="molecule type" value="Genomic_DNA"/>
</dbReference>
<dbReference type="Proteomes" id="UP000193200">
    <property type="component" value="Unassembled WGS sequence"/>
</dbReference>
<keyword evidence="1" id="KW-0472">Membrane</keyword>
<keyword evidence="1" id="KW-0812">Transmembrane</keyword>
<name>A0A1Y5TZN4_9PROT</name>
<feature type="transmembrane region" description="Helical" evidence="1">
    <location>
        <begin position="69"/>
        <end position="93"/>
    </location>
</feature>
<dbReference type="InParanoid" id="A0A1Y5TZN4"/>
<protein>
    <submittedName>
        <fullName evidence="2">Uncharacterized protein</fullName>
    </submittedName>
</protein>
<dbReference type="AlphaFoldDB" id="A0A1Y5TZN4"/>
<proteinExistence type="predicted"/>
<sequence>MGAPPPGVKNEEEGAVRAQDQIDTRAIELAQQALSRIDGHEKICSQNQAALIARLAEIKSSIAGLYNRFWLAAVSLIGLLVCVIGWLLAVYVLPARAEAALPPPSPPPHAEPWS</sequence>
<reference evidence="2 3" key="1">
    <citation type="submission" date="2017-03" db="EMBL/GenBank/DDBJ databases">
        <authorList>
            <person name="Afonso C.L."/>
            <person name="Miller P.J."/>
            <person name="Scott M.A."/>
            <person name="Spackman E."/>
            <person name="Goraichik I."/>
            <person name="Dimitrov K.M."/>
            <person name="Suarez D.L."/>
            <person name="Swayne D.E."/>
        </authorList>
    </citation>
    <scope>NUCLEOTIDE SEQUENCE [LARGE SCALE GENOMIC DNA]</scope>
    <source>
        <strain evidence="2 3">CECT 7691</strain>
    </source>
</reference>
<keyword evidence="1" id="KW-1133">Transmembrane helix</keyword>
<organism evidence="2 3">
    <name type="scientific">Oceanibacterium hippocampi</name>
    <dbReference type="NCBI Taxonomy" id="745714"/>
    <lineage>
        <taxon>Bacteria</taxon>
        <taxon>Pseudomonadati</taxon>
        <taxon>Pseudomonadota</taxon>
        <taxon>Alphaproteobacteria</taxon>
        <taxon>Sneathiellales</taxon>
        <taxon>Sneathiellaceae</taxon>
        <taxon>Oceanibacterium</taxon>
    </lineage>
</organism>
<gene>
    <name evidence="2" type="ORF">OCH7691_04490</name>
</gene>
<accession>A0A1Y5TZN4</accession>
<evidence type="ECO:0000313" key="3">
    <source>
        <dbReference type="Proteomes" id="UP000193200"/>
    </source>
</evidence>
<evidence type="ECO:0000313" key="2">
    <source>
        <dbReference type="EMBL" id="SLN77637.1"/>
    </source>
</evidence>